<dbReference type="Proteomes" id="UP000198802">
    <property type="component" value="Unassembled WGS sequence"/>
</dbReference>
<reference evidence="2" key="1">
    <citation type="submission" date="2015-11" db="EMBL/GenBank/DDBJ databases">
        <authorList>
            <person name="Varghese N."/>
        </authorList>
    </citation>
    <scope>NUCLEOTIDE SEQUENCE [LARGE SCALE GENOMIC DNA]</scope>
    <source>
        <strain evidence="2">DSM 45899</strain>
    </source>
</reference>
<name>A0A0S4QYG4_9ACTN</name>
<sequence length="118" mass="12872">MPQTFYGYISLESDDETEIERLHDLLTAHAQAEGLTLSEILVDRNTPPGRIIRAGLTVILDALLRTEGCGVLIAGPHQFSSIPAVRRTIQREIESLGATVLVIPGTQTTQRFPLPNPA</sequence>
<dbReference type="AlphaFoldDB" id="A0A0S4QYG4"/>
<evidence type="ECO:0008006" key="3">
    <source>
        <dbReference type="Google" id="ProtNLM"/>
    </source>
</evidence>
<organism evidence="1 2">
    <name type="scientific">Parafrankia irregularis</name>
    <dbReference type="NCBI Taxonomy" id="795642"/>
    <lineage>
        <taxon>Bacteria</taxon>
        <taxon>Bacillati</taxon>
        <taxon>Actinomycetota</taxon>
        <taxon>Actinomycetes</taxon>
        <taxon>Frankiales</taxon>
        <taxon>Frankiaceae</taxon>
        <taxon>Parafrankia</taxon>
    </lineage>
</organism>
<evidence type="ECO:0000313" key="2">
    <source>
        <dbReference type="Proteomes" id="UP000198802"/>
    </source>
</evidence>
<evidence type="ECO:0000313" key="1">
    <source>
        <dbReference type="EMBL" id="CUU60613.1"/>
    </source>
</evidence>
<dbReference type="RefSeq" id="WP_054569105.1">
    <property type="nucleotide sequence ID" value="NZ_FAOZ01000043.1"/>
</dbReference>
<accession>A0A0S4QYG4</accession>
<dbReference type="EMBL" id="FAOZ01000043">
    <property type="protein sequence ID" value="CUU60613.1"/>
    <property type="molecule type" value="Genomic_DNA"/>
</dbReference>
<protein>
    <recommendedName>
        <fullName evidence="3">Resolvase, N terminal domain</fullName>
    </recommendedName>
</protein>
<gene>
    <name evidence="1" type="ORF">Ga0074812_14330</name>
</gene>
<keyword evidence="2" id="KW-1185">Reference proteome</keyword>
<proteinExistence type="predicted"/>